<dbReference type="EMBL" id="ML010238">
    <property type="protein sequence ID" value="RKO96197.1"/>
    <property type="molecule type" value="Genomic_DNA"/>
</dbReference>
<name>A0A4V1IT87_9FUNG</name>
<accession>A0A4V1IT87</accession>
<dbReference type="AlphaFoldDB" id="A0A4V1IT87"/>
<protein>
    <submittedName>
        <fullName evidence="1">Uncharacterized protein</fullName>
    </submittedName>
</protein>
<sequence>MSSSHAARLAVRSTINRPSHHLQRTIFPEQTAKLRRIQTRWTDTVGFSAAGSVGLVDMDATVNLRSLKSRIGSSFACEWLFSSSVECVSGTTASREPPCGDLDSVEPFTSLAARDTVPRTLVASVGAWPVLFVESSTTAGSLGPRADTSITSGSKTAADGWVVGWGRCLGEDCESIPRPRRSSRPLELCSSASSRGFSRYRTTVRSHYEGFDHHLRNGFEVVVRKVAAEHVFLDLAQGR</sequence>
<proteinExistence type="predicted"/>
<reference evidence="2" key="1">
    <citation type="journal article" date="2018" name="Nat. Microbiol.">
        <title>Leveraging single-cell genomics to expand the fungal tree of life.</title>
        <authorList>
            <person name="Ahrendt S.R."/>
            <person name="Quandt C.A."/>
            <person name="Ciobanu D."/>
            <person name="Clum A."/>
            <person name="Salamov A."/>
            <person name="Andreopoulos B."/>
            <person name="Cheng J.F."/>
            <person name="Woyke T."/>
            <person name="Pelin A."/>
            <person name="Henrissat B."/>
            <person name="Reynolds N.K."/>
            <person name="Benny G.L."/>
            <person name="Smith M.E."/>
            <person name="James T.Y."/>
            <person name="Grigoriev I.V."/>
        </authorList>
    </citation>
    <scope>NUCLEOTIDE SEQUENCE [LARGE SCALE GENOMIC DNA]</scope>
    <source>
        <strain evidence="2">ATCC 52028</strain>
    </source>
</reference>
<evidence type="ECO:0000313" key="1">
    <source>
        <dbReference type="EMBL" id="RKO96197.1"/>
    </source>
</evidence>
<organism evidence="1 2">
    <name type="scientific">Caulochytrium protostelioides</name>
    <dbReference type="NCBI Taxonomy" id="1555241"/>
    <lineage>
        <taxon>Eukaryota</taxon>
        <taxon>Fungi</taxon>
        <taxon>Fungi incertae sedis</taxon>
        <taxon>Chytridiomycota</taxon>
        <taxon>Chytridiomycota incertae sedis</taxon>
        <taxon>Chytridiomycetes</taxon>
        <taxon>Caulochytriales</taxon>
        <taxon>Caulochytriaceae</taxon>
        <taxon>Caulochytrium</taxon>
    </lineage>
</organism>
<dbReference type="Proteomes" id="UP000268535">
    <property type="component" value="Unassembled WGS sequence"/>
</dbReference>
<evidence type="ECO:0000313" key="2">
    <source>
        <dbReference type="Proteomes" id="UP000268535"/>
    </source>
</evidence>
<gene>
    <name evidence="1" type="ORF">CAUPRSCDRAFT_12110</name>
</gene>